<keyword evidence="5 6" id="KW-0456">Lyase</keyword>
<evidence type="ECO:0000256" key="4">
    <source>
        <dbReference type="ARBA" id="ARBA00022898"/>
    </source>
</evidence>
<gene>
    <name evidence="8" type="primary">20197529</name>
    <name evidence="7" type="ORF">HELRODRAFT_156213</name>
</gene>
<dbReference type="GO" id="GO:0004351">
    <property type="term" value="F:glutamate decarboxylase activity"/>
    <property type="evidence" value="ECO:0000318"/>
    <property type="project" value="GO_Central"/>
</dbReference>
<protein>
    <recommendedName>
        <fullName evidence="10">Glutamate decarboxylase</fullName>
    </recommendedName>
</protein>
<dbReference type="RefSeq" id="XP_009031618.1">
    <property type="nucleotide sequence ID" value="XM_009033370.1"/>
</dbReference>
<dbReference type="GO" id="GO:0005737">
    <property type="term" value="C:cytoplasm"/>
    <property type="evidence" value="ECO:0000318"/>
    <property type="project" value="GO_Central"/>
</dbReference>
<evidence type="ECO:0000256" key="1">
    <source>
        <dbReference type="ARBA" id="ARBA00001933"/>
    </source>
</evidence>
<evidence type="ECO:0008006" key="10">
    <source>
        <dbReference type="Google" id="ProtNLM"/>
    </source>
</evidence>
<dbReference type="Pfam" id="PF00282">
    <property type="entry name" value="Pyridoxal_deC"/>
    <property type="match status" value="1"/>
</dbReference>
<reference evidence="7 9" key="2">
    <citation type="journal article" date="2013" name="Nature">
        <title>Insights into bilaterian evolution from three spiralian genomes.</title>
        <authorList>
            <person name="Simakov O."/>
            <person name="Marletaz F."/>
            <person name="Cho S.J."/>
            <person name="Edsinger-Gonzales E."/>
            <person name="Havlak P."/>
            <person name="Hellsten U."/>
            <person name="Kuo D.H."/>
            <person name="Larsson T."/>
            <person name="Lv J."/>
            <person name="Arendt D."/>
            <person name="Savage R."/>
            <person name="Osoegawa K."/>
            <person name="de Jong P."/>
            <person name="Grimwood J."/>
            <person name="Chapman J.A."/>
            <person name="Shapiro H."/>
            <person name="Aerts A."/>
            <person name="Otillar R.P."/>
            <person name="Terry A.Y."/>
            <person name="Boore J.L."/>
            <person name="Grigoriev I.V."/>
            <person name="Lindberg D.R."/>
            <person name="Seaver E.C."/>
            <person name="Weisblat D.A."/>
            <person name="Putnam N.H."/>
            <person name="Rokhsar D.S."/>
        </authorList>
    </citation>
    <scope>NUCLEOTIDE SEQUENCE</scope>
</reference>
<dbReference type="GO" id="GO:0009449">
    <property type="term" value="P:gamma-aminobutyric acid biosynthetic process"/>
    <property type="evidence" value="ECO:0000318"/>
    <property type="project" value="GO_Central"/>
</dbReference>
<dbReference type="KEGG" id="hro:HELRODRAFT_156213"/>
<dbReference type="OMA" id="RHATYHA"/>
<dbReference type="HOGENOM" id="CLU_011856_0_0_1"/>
<evidence type="ECO:0000313" key="9">
    <source>
        <dbReference type="Proteomes" id="UP000015101"/>
    </source>
</evidence>
<evidence type="ECO:0000313" key="8">
    <source>
        <dbReference type="EnsemblMetazoa" id="HelroP156213"/>
    </source>
</evidence>
<dbReference type="InterPro" id="IPR015424">
    <property type="entry name" value="PyrdxlP-dep_Trfase"/>
</dbReference>
<dbReference type="Proteomes" id="UP000015101">
    <property type="component" value="Unassembled WGS sequence"/>
</dbReference>
<comment type="cofactor">
    <cofactor evidence="1 6">
        <name>pyridoxal 5'-phosphate</name>
        <dbReference type="ChEBI" id="CHEBI:597326"/>
    </cofactor>
</comment>
<dbReference type="GO" id="GO:0030170">
    <property type="term" value="F:pyridoxal phosphate binding"/>
    <property type="evidence" value="ECO:0007669"/>
    <property type="project" value="InterPro"/>
</dbReference>
<organism evidence="8 9">
    <name type="scientific">Helobdella robusta</name>
    <name type="common">Californian leech</name>
    <dbReference type="NCBI Taxonomy" id="6412"/>
    <lineage>
        <taxon>Eukaryota</taxon>
        <taxon>Metazoa</taxon>
        <taxon>Spiralia</taxon>
        <taxon>Lophotrochozoa</taxon>
        <taxon>Annelida</taxon>
        <taxon>Clitellata</taxon>
        <taxon>Hirudinea</taxon>
        <taxon>Rhynchobdellida</taxon>
        <taxon>Glossiphoniidae</taxon>
        <taxon>Helobdella</taxon>
    </lineage>
</organism>
<dbReference type="STRING" id="6412.T1ELS9"/>
<reference evidence="9" key="1">
    <citation type="submission" date="2012-12" db="EMBL/GenBank/DDBJ databases">
        <authorList>
            <person name="Hellsten U."/>
            <person name="Grimwood J."/>
            <person name="Chapman J.A."/>
            <person name="Shapiro H."/>
            <person name="Aerts A."/>
            <person name="Otillar R.P."/>
            <person name="Terry A.Y."/>
            <person name="Boore J.L."/>
            <person name="Simakov O."/>
            <person name="Marletaz F."/>
            <person name="Cho S.-J."/>
            <person name="Edsinger-Gonzales E."/>
            <person name="Havlak P."/>
            <person name="Kuo D.-H."/>
            <person name="Larsson T."/>
            <person name="Lv J."/>
            <person name="Arendt D."/>
            <person name="Savage R."/>
            <person name="Osoegawa K."/>
            <person name="de Jong P."/>
            <person name="Lindberg D.R."/>
            <person name="Seaver E.C."/>
            <person name="Weisblat D.A."/>
            <person name="Putnam N.H."/>
            <person name="Grigoriev I.V."/>
            <person name="Rokhsar D.S."/>
        </authorList>
    </citation>
    <scope>NUCLEOTIDE SEQUENCE</scope>
</reference>
<evidence type="ECO:0000256" key="2">
    <source>
        <dbReference type="ARBA" id="ARBA00009533"/>
    </source>
</evidence>
<evidence type="ECO:0000256" key="3">
    <source>
        <dbReference type="ARBA" id="ARBA00022793"/>
    </source>
</evidence>
<name>T1ELS9_HELRO</name>
<evidence type="ECO:0000256" key="5">
    <source>
        <dbReference type="ARBA" id="ARBA00023239"/>
    </source>
</evidence>
<keyword evidence="4 6" id="KW-0663">Pyridoxal phosphate</keyword>
<dbReference type="PANTHER" id="PTHR45677">
    <property type="entry name" value="GLUTAMATE DECARBOXYLASE-RELATED"/>
    <property type="match status" value="1"/>
</dbReference>
<dbReference type="GeneID" id="20197529"/>
<dbReference type="OrthoDB" id="392571at2759"/>
<keyword evidence="3" id="KW-0210">Decarboxylase</keyword>
<keyword evidence="9" id="KW-1185">Reference proteome</keyword>
<accession>T1ELS9</accession>
<sequence length="458" mass="51671">MTQILDPVFEITDEPESLEELLKSVKLLLKYSTKVGHRRKLNNPSTSFDVISLAGEMMTSTTNTNMFTYEIAPVYTLIEGLVLDQMRTMVGWPPSQGDGIFAPGASMANMYAICVARHKFIPSFKNLGMVEQRKDLIVFTTSQCNPSTPRSAAIIGVGLKNVIFVDCNERGQMSVTDLERKIVSSLAAGSLPFFVSATSGSAMLGSFDSLTEIADVCDKYNLWLHVDASHGGGVMFSANHIHLVRGIRRAHSVTWNCHMMMNCTLQCSAILIREKGLLEACNSTCATYLFQQDKHYDVAYDTGDKAIQCGRHNDVYKLWLLWRSKGHTGMSDHVVRLFKMAAVFQEKLKSTPGVCMVLPEMEFVTICFWYVPEKMLKMTLKIPLNMLKFDWLEGNNNNNNYKNINNNDDNDNNNNDWLPTFYKVVINNSATTSRDIDYVINQMKRLADEEVNTLMMMK</sequence>
<dbReference type="AlphaFoldDB" id="T1ELS9"/>
<dbReference type="InterPro" id="IPR002129">
    <property type="entry name" value="PyrdxlP-dep_de-COase"/>
</dbReference>
<dbReference type="EnsemblMetazoa" id="HelroT156213">
    <property type="protein sequence ID" value="HelroP156213"/>
    <property type="gene ID" value="HelroG156213"/>
</dbReference>
<dbReference type="EMBL" id="AMQM01002391">
    <property type="status" value="NOT_ANNOTATED_CDS"/>
    <property type="molecule type" value="Genomic_DNA"/>
</dbReference>
<dbReference type="EMBL" id="KB097753">
    <property type="protein sequence ID" value="ESN90749.1"/>
    <property type="molecule type" value="Genomic_DNA"/>
</dbReference>
<evidence type="ECO:0000313" key="7">
    <source>
        <dbReference type="EMBL" id="ESN90749.1"/>
    </source>
</evidence>
<evidence type="ECO:0000256" key="6">
    <source>
        <dbReference type="RuleBase" id="RU000382"/>
    </source>
</evidence>
<dbReference type="Gene3D" id="3.40.640.10">
    <property type="entry name" value="Type I PLP-dependent aspartate aminotransferase-like (Major domain)"/>
    <property type="match status" value="1"/>
</dbReference>
<dbReference type="SUPFAM" id="SSF53383">
    <property type="entry name" value="PLP-dependent transferases"/>
    <property type="match status" value="1"/>
</dbReference>
<proteinExistence type="inferred from homology"/>
<dbReference type="InParanoid" id="T1ELS9"/>
<dbReference type="eggNOG" id="KOG0629">
    <property type="taxonomic scope" value="Eukaryota"/>
</dbReference>
<dbReference type="PANTHER" id="PTHR45677:SF10">
    <property type="entry name" value="GLUTAMATE DECARBOXYLASE"/>
    <property type="match status" value="1"/>
</dbReference>
<reference evidence="8" key="3">
    <citation type="submission" date="2015-06" db="UniProtKB">
        <authorList>
            <consortium name="EnsemblMetazoa"/>
        </authorList>
    </citation>
    <scope>IDENTIFICATION</scope>
</reference>
<dbReference type="Gene3D" id="3.90.1150.170">
    <property type="match status" value="1"/>
</dbReference>
<comment type="similarity">
    <text evidence="2 6">Belongs to the group II decarboxylase family.</text>
</comment>
<dbReference type="CTD" id="20197529"/>
<dbReference type="InterPro" id="IPR015421">
    <property type="entry name" value="PyrdxlP-dep_Trfase_major"/>
</dbReference>